<dbReference type="GO" id="GO:0006355">
    <property type="term" value="P:regulation of DNA-templated transcription"/>
    <property type="evidence" value="ECO:0007669"/>
    <property type="project" value="InterPro"/>
</dbReference>
<feature type="domain" description="PRD" evidence="2">
    <location>
        <begin position="171"/>
        <end position="280"/>
    </location>
</feature>
<evidence type="ECO:0000313" key="4">
    <source>
        <dbReference type="EMBL" id="KWX16299.1"/>
    </source>
</evidence>
<evidence type="ECO:0000313" key="10">
    <source>
        <dbReference type="Proteomes" id="UP000249070"/>
    </source>
</evidence>
<reference evidence="4 8" key="1">
    <citation type="submission" date="2016-01" db="EMBL/GenBank/DDBJ databases">
        <title>Molecular Mechanisms for transfer of large genomic segments between Enterococcus faecium strains.</title>
        <authorList>
            <person name="Garcia-Solache M.A."/>
            <person name="Lebreton F."/>
            <person name="Mclaughlin R.E."/>
            <person name="Whiteaker J.D."/>
            <person name="Gilmore M.S."/>
            <person name="Rice L.B."/>
        </authorList>
    </citation>
    <scope>NUCLEOTIDE SEQUENCE [LARGE SCALE GENOMIC DNA]</scope>
    <source>
        <strain evidence="4 8">D344RRF x C68</strain>
    </source>
</reference>
<dbReference type="InterPro" id="IPR036634">
    <property type="entry name" value="PRD_sf"/>
</dbReference>
<evidence type="ECO:0000259" key="2">
    <source>
        <dbReference type="PROSITE" id="PS51372"/>
    </source>
</evidence>
<dbReference type="PROSITE" id="PS51372">
    <property type="entry name" value="PRD_2"/>
    <property type="match status" value="2"/>
</dbReference>
<dbReference type="EMBL" id="LRHK01000008">
    <property type="protein sequence ID" value="KWX16299.1"/>
    <property type="molecule type" value="Genomic_DNA"/>
</dbReference>
<evidence type="ECO:0000256" key="1">
    <source>
        <dbReference type="ARBA" id="ARBA00022737"/>
    </source>
</evidence>
<dbReference type="EMBL" id="QHGU01000091">
    <property type="protein sequence ID" value="PZM54186.1"/>
    <property type="molecule type" value="Genomic_DNA"/>
</dbReference>
<keyword evidence="1" id="KW-0677">Repeat</keyword>
<dbReference type="InterPro" id="IPR011608">
    <property type="entry name" value="PRD"/>
</dbReference>
<dbReference type="PATRIC" id="fig|1352.1358.peg.2931"/>
<dbReference type="Pfam" id="PF00874">
    <property type="entry name" value="PRD"/>
    <property type="match status" value="2"/>
</dbReference>
<feature type="domain" description="PRD" evidence="2">
    <location>
        <begin position="65"/>
        <end position="170"/>
    </location>
</feature>
<name>A0A132P1V3_ENTFC</name>
<dbReference type="EMBL" id="FKLM01000078">
    <property type="protein sequence ID" value="SAZ36139.1"/>
    <property type="molecule type" value="Genomic_DNA"/>
</dbReference>
<reference evidence="3 11" key="4">
    <citation type="submission" date="2019-10" db="EMBL/GenBank/DDBJ databases">
        <title>Evolutionary dynamics of vancomycin-resistant Enterococcus faecium during gastrointestinal tract colonization and bloodstream infection in immunocompromised pediatric patients.</title>
        <authorList>
            <person name="Chilambi G.S."/>
            <person name="Nordstrom H.R."/>
            <person name="Evans D.R."/>
            <person name="Ferrolino J."/>
            <person name="Hayden R.T."/>
            <person name="Maron G.M."/>
            <person name="Vo A.N."/>
            <person name="Gilmore M.S."/>
            <person name="Wolf J."/>
            <person name="Rosch J.W."/>
            <person name="Van Tyne D."/>
        </authorList>
    </citation>
    <scope>NUCLEOTIDE SEQUENCE [LARGE SCALE GENOMIC DNA]</scope>
    <source>
        <strain evidence="3 11">VRECG27</strain>
    </source>
</reference>
<dbReference type="SUPFAM" id="SSF63520">
    <property type="entry name" value="PTS-regulatory domain, PRD"/>
    <property type="match status" value="2"/>
</dbReference>
<dbReference type="AlphaFoldDB" id="A0A132P1V3"/>
<dbReference type="EMBL" id="WEFP01000003">
    <property type="protein sequence ID" value="KAB7572758.1"/>
    <property type="molecule type" value="Genomic_DNA"/>
</dbReference>
<dbReference type="InterPro" id="IPR004341">
    <property type="entry name" value="CAT_RNA-bd_dom"/>
</dbReference>
<dbReference type="Pfam" id="PF03123">
    <property type="entry name" value="CAT_RBD"/>
    <property type="match status" value="1"/>
</dbReference>
<dbReference type="Proteomes" id="UP000183509">
    <property type="component" value="Unassembled WGS sequence"/>
</dbReference>
<dbReference type="PANTHER" id="PTHR30185:SF15">
    <property type="entry name" value="CRYPTIC BETA-GLUCOSIDE BGL OPERON ANTITERMINATOR"/>
    <property type="match status" value="1"/>
</dbReference>
<evidence type="ECO:0000313" key="6">
    <source>
        <dbReference type="EMBL" id="PZM54186.1"/>
    </source>
</evidence>
<evidence type="ECO:0000313" key="7">
    <source>
        <dbReference type="EMBL" id="SAZ36139.1"/>
    </source>
</evidence>
<dbReference type="EMBL" id="JARPTX010000091">
    <property type="protein sequence ID" value="MDT2371205.1"/>
    <property type="molecule type" value="Genomic_DNA"/>
</dbReference>
<dbReference type="Gene3D" id="1.10.1790.10">
    <property type="entry name" value="PRD domain"/>
    <property type="match status" value="2"/>
</dbReference>
<dbReference type="Gene3D" id="2.30.24.10">
    <property type="entry name" value="CAT RNA-binding domain"/>
    <property type="match status" value="1"/>
</dbReference>
<evidence type="ECO:0000313" key="11">
    <source>
        <dbReference type="Proteomes" id="UP000469871"/>
    </source>
</evidence>
<evidence type="ECO:0000313" key="3">
    <source>
        <dbReference type="EMBL" id="KAB7572758.1"/>
    </source>
</evidence>
<dbReference type="InterPro" id="IPR036650">
    <property type="entry name" value="CAT_RNA-bd_dom_sf"/>
</dbReference>
<dbReference type="RefSeq" id="WP_002289586.1">
    <property type="nucleotide sequence ID" value="NZ_AP026567.1"/>
</dbReference>
<dbReference type="InterPro" id="IPR050661">
    <property type="entry name" value="BglG_antiterminators"/>
</dbReference>
<dbReference type="Proteomes" id="UP000249070">
    <property type="component" value="Unassembled WGS sequence"/>
</dbReference>
<evidence type="ECO:0000313" key="9">
    <source>
        <dbReference type="Proteomes" id="UP000183509"/>
    </source>
</evidence>
<reference evidence="6 10" key="3">
    <citation type="submission" date="2018-05" db="EMBL/GenBank/DDBJ databases">
        <title>Vancomycin-resistant Enterococcus faecium strain from Chelyabinsk, Russia.</title>
        <authorList>
            <person name="Gostev V."/>
            <person name="Goncharov A."/>
            <person name="Kolodzhieva V."/>
            <person name="Suvorov A."/>
            <person name="Sidorenko S."/>
            <person name="Zueva L."/>
        </authorList>
    </citation>
    <scope>NUCLEOTIDE SEQUENCE [LARGE SCALE GENOMIC DNA]</scope>
    <source>
        <strain evidence="6 10">20</strain>
    </source>
</reference>
<reference evidence="5" key="5">
    <citation type="submission" date="2023-03" db="EMBL/GenBank/DDBJ databases">
        <authorList>
            <person name="Shen W."/>
            <person name="Cai J."/>
        </authorList>
    </citation>
    <scope>NUCLEOTIDE SEQUENCE</scope>
    <source>
        <strain evidence="5">B1010-2</strain>
    </source>
</reference>
<dbReference type="Proteomes" id="UP000070452">
    <property type="component" value="Unassembled WGS sequence"/>
</dbReference>
<protein>
    <submittedName>
        <fullName evidence="7">BglG family transcriptional antiterminator</fullName>
    </submittedName>
    <submittedName>
        <fullName evidence="3">PRD domain-containing protein</fullName>
    </submittedName>
    <submittedName>
        <fullName evidence="4">Transcription antiterminator BglG</fullName>
    </submittedName>
</protein>
<dbReference type="PANTHER" id="PTHR30185">
    <property type="entry name" value="CRYPTIC BETA-GLUCOSIDE BGL OPERON ANTITERMINATOR"/>
    <property type="match status" value="1"/>
</dbReference>
<comment type="caution">
    <text evidence="4">The sequence shown here is derived from an EMBL/GenBank/DDBJ whole genome shotgun (WGS) entry which is preliminary data.</text>
</comment>
<dbReference type="Proteomes" id="UP000469871">
    <property type="component" value="Unassembled WGS sequence"/>
</dbReference>
<evidence type="ECO:0000313" key="5">
    <source>
        <dbReference type="EMBL" id="MDT2371205.1"/>
    </source>
</evidence>
<sequence>MISIKKVLNSSVVLVEENGKEMIALGKGIGFGQKAGDEISGDKVDKIFLPFEEKKSSQLLELVEEIPIEFFEITRTIVFEAEKGLDKKLNPGVYLTLTDHLHFAVERAQKGVNIANRLYWEIKIYYPKEFQIGKYALTLLNEQYGIDLPKEEASNIAFHLINAQSEDPDSGAGFKYAKMIGGIVNLVRYSLQKDIDTNSIHYARFITHVRFFVERYYSDALLDDGEEEFYNQMWILYPSAMESAAKIKDYIEKVYHKTIPNDEVVYLGVHINRLMKHANG</sequence>
<proteinExistence type="predicted"/>
<organism evidence="4 8">
    <name type="scientific">Enterococcus faecium</name>
    <name type="common">Streptococcus faecium</name>
    <dbReference type="NCBI Taxonomy" id="1352"/>
    <lineage>
        <taxon>Bacteria</taxon>
        <taxon>Bacillati</taxon>
        <taxon>Bacillota</taxon>
        <taxon>Bacilli</taxon>
        <taxon>Lactobacillales</taxon>
        <taxon>Enterococcaceae</taxon>
        <taxon>Enterococcus</taxon>
    </lineage>
</organism>
<evidence type="ECO:0000313" key="8">
    <source>
        <dbReference type="Proteomes" id="UP000070452"/>
    </source>
</evidence>
<dbReference type="SUPFAM" id="SSF50151">
    <property type="entry name" value="SacY-like RNA-binding domain"/>
    <property type="match status" value="1"/>
</dbReference>
<reference evidence="7 9" key="2">
    <citation type="submission" date="2016-04" db="EMBL/GenBank/DDBJ databases">
        <authorList>
            <person name="Millard A."/>
        </authorList>
    </citation>
    <scope>NUCLEOTIDE SEQUENCE [LARGE SCALE GENOMIC DNA]</scope>
    <source>
        <strain evidence="7">Isolate 22</strain>
    </source>
</reference>
<dbReference type="Proteomes" id="UP001260956">
    <property type="component" value="Unassembled WGS sequence"/>
</dbReference>
<dbReference type="SMART" id="SM01061">
    <property type="entry name" value="CAT_RBD"/>
    <property type="match status" value="1"/>
</dbReference>
<dbReference type="GO" id="GO:0003723">
    <property type="term" value="F:RNA binding"/>
    <property type="evidence" value="ECO:0007669"/>
    <property type="project" value="InterPro"/>
</dbReference>
<accession>A0A132P1V3</accession>
<gene>
    <name evidence="4" type="ORF">AWT83_16290</name>
    <name evidence="6" type="ORF">DKP91_12930</name>
    <name evidence="7" type="ORF">DTPHA_602719</name>
    <name evidence="3" type="ORF">GBM73_15425</name>
    <name evidence="5" type="ORF">P6Z85_13875</name>
</gene>